<name>A0A4Q7M0R4_9MICO</name>
<dbReference type="EMBL" id="SGWX01000001">
    <property type="protein sequence ID" value="RZS60781.1"/>
    <property type="molecule type" value="Genomic_DNA"/>
</dbReference>
<dbReference type="PANTHER" id="PTHR40112:SF1">
    <property type="entry name" value="H2HPP ISOMERASE"/>
    <property type="match status" value="1"/>
</dbReference>
<evidence type="ECO:0000259" key="2">
    <source>
        <dbReference type="Pfam" id="PF07883"/>
    </source>
</evidence>
<dbReference type="Gene3D" id="2.60.120.10">
    <property type="entry name" value="Jelly Rolls"/>
    <property type="match status" value="1"/>
</dbReference>
<dbReference type="PANTHER" id="PTHR40112">
    <property type="entry name" value="H2HPP ISOMERASE"/>
    <property type="match status" value="1"/>
</dbReference>
<dbReference type="AlphaFoldDB" id="A0A4Q7M0R4"/>
<organism evidence="3 4">
    <name type="scientific">Xylanimonas ulmi</name>
    <dbReference type="NCBI Taxonomy" id="228973"/>
    <lineage>
        <taxon>Bacteria</taxon>
        <taxon>Bacillati</taxon>
        <taxon>Actinomycetota</taxon>
        <taxon>Actinomycetes</taxon>
        <taxon>Micrococcales</taxon>
        <taxon>Promicromonosporaceae</taxon>
        <taxon>Xylanimonas</taxon>
    </lineage>
</organism>
<evidence type="ECO:0000313" key="3">
    <source>
        <dbReference type="EMBL" id="RZS60781.1"/>
    </source>
</evidence>
<dbReference type="InterPro" id="IPR014710">
    <property type="entry name" value="RmlC-like_jellyroll"/>
</dbReference>
<dbReference type="InterPro" id="IPR052535">
    <property type="entry name" value="Bacilysin_H2HPP_isomerase"/>
</dbReference>
<gene>
    <name evidence="3" type="ORF">EV386_1061</name>
</gene>
<reference evidence="3 4" key="1">
    <citation type="submission" date="2019-02" db="EMBL/GenBank/DDBJ databases">
        <title>Sequencing the genomes of 1000 actinobacteria strains.</title>
        <authorList>
            <person name="Klenk H.-P."/>
        </authorList>
    </citation>
    <scope>NUCLEOTIDE SEQUENCE [LARGE SCALE GENOMIC DNA]</scope>
    <source>
        <strain evidence="3 4">DSM 16932</strain>
    </source>
</reference>
<comment type="caution">
    <text evidence="3">The sequence shown here is derived from an EMBL/GenBank/DDBJ whole genome shotgun (WGS) entry which is preliminary data.</text>
</comment>
<evidence type="ECO:0000256" key="1">
    <source>
        <dbReference type="SAM" id="MobiDB-lite"/>
    </source>
</evidence>
<dbReference type="Pfam" id="PF07883">
    <property type="entry name" value="Cupin_2"/>
    <property type="match status" value="1"/>
</dbReference>
<dbReference type="InterPro" id="IPR011051">
    <property type="entry name" value="RmlC_Cupin_sf"/>
</dbReference>
<dbReference type="Proteomes" id="UP000293852">
    <property type="component" value="Unassembled WGS sequence"/>
</dbReference>
<accession>A0A4Q7M0R4</accession>
<evidence type="ECO:0000313" key="4">
    <source>
        <dbReference type="Proteomes" id="UP000293852"/>
    </source>
</evidence>
<protein>
    <submittedName>
        <fullName evidence="3">Cupin domain</fullName>
    </submittedName>
</protein>
<dbReference type="RefSeq" id="WP_130412967.1">
    <property type="nucleotide sequence ID" value="NZ_SGWX01000001.1"/>
</dbReference>
<feature type="domain" description="Cupin type-2" evidence="2">
    <location>
        <begin position="53"/>
        <end position="119"/>
    </location>
</feature>
<proteinExistence type="predicted"/>
<dbReference type="OrthoDB" id="3620182at2"/>
<sequence>MTNAPTTLKRLSVQRRDALPEAPGQTANARRVSGVSKENTEVKDLWFGKVYTGPGEVSDPHHHGEAETGGYVFQGQGFIRFGERYEQIVYLEEGDFVYVPPFVPHIEGNLSHTKELIWMTTRNPDNIVVNLRDQDVADIEIDFVD</sequence>
<feature type="region of interest" description="Disordered" evidence="1">
    <location>
        <begin position="1"/>
        <end position="37"/>
    </location>
</feature>
<dbReference type="InterPro" id="IPR013096">
    <property type="entry name" value="Cupin_2"/>
</dbReference>
<keyword evidence="4" id="KW-1185">Reference proteome</keyword>
<dbReference type="SUPFAM" id="SSF51182">
    <property type="entry name" value="RmlC-like cupins"/>
    <property type="match status" value="1"/>
</dbReference>